<dbReference type="Proteomes" id="UP001152795">
    <property type="component" value="Unassembled WGS sequence"/>
</dbReference>
<dbReference type="PANTHER" id="PTHR37984">
    <property type="entry name" value="PROTEIN CBG26694"/>
    <property type="match status" value="1"/>
</dbReference>
<accession>A0A7D9EQC2</accession>
<dbReference type="InterPro" id="IPR050951">
    <property type="entry name" value="Retrovirus_Pol_polyprotein"/>
</dbReference>
<dbReference type="InterPro" id="IPR041588">
    <property type="entry name" value="Integrase_H2C2"/>
</dbReference>
<sequence>MDKGDEDIHTEEAKGFLDQVFKELPCTEDRLNELRRRLKQDEVREQVMKYCTYGWPDKNNVNDAMKDYVGDLTVPDGLQLHGKRLVIPSSMRLDILSKIHSGHLGITKCRERARTSVWWPGMSKQIDDLVRNCHECVKERKNKAEPLISSTLPDRPRQKLCTDLFQLKGKTYLIIADYFSGYPKIALLNSITSTSVITHMKSCFATHGIPDRVISDNGPQFSSVEFSKFSSYGFKHQTSSPRFPQANDTPLENGYSPAELLFGRKIQTTLPVVSEHFVPTWPYLVAVREKKERIKKRQKKNYDFRHKVKTLQQLEPHCPVWIPDRKESGTIIIRFETPPSYVVKTPTTTV</sequence>
<dbReference type="InterPro" id="IPR036397">
    <property type="entry name" value="RNaseH_sf"/>
</dbReference>
<dbReference type="Pfam" id="PF17921">
    <property type="entry name" value="Integrase_H2C2"/>
    <property type="match status" value="1"/>
</dbReference>
<gene>
    <name evidence="1" type="ORF">PACLA_8A064885</name>
</gene>
<dbReference type="AlphaFoldDB" id="A0A7D9EQC2"/>
<dbReference type="InterPro" id="IPR001584">
    <property type="entry name" value="Integrase_cat-core"/>
</dbReference>
<keyword evidence="2" id="KW-1185">Reference proteome</keyword>
<organism evidence="1 2">
    <name type="scientific">Paramuricea clavata</name>
    <name type="common">Red gorgonian</name>
    <name type="synonym">Violescent sea-whip</name>
    <dbReference type="NCBI Taxonomy" id="317549"/>
    <lineage>
        <taxon>Eukaryota</taxon>
        <taxon>Metazoa</taxon>
        <taxon>Cnidaria</taxon>
        <taxon>Anthozoa</taxon>
        <taxon>Octocorallia</taxon>
        <taxon>Malacalcyonacea</taxon>
        <taxon>Plexauridae</taxon>
        <taxon>Paramuricea</taxon>
    </lineage>
</organism>
<dbReference type="InterPro" id="IPR012337">
    <property type="entry name" value="RNaseH-like_sf"/>
</dbReference>
<reference evidence="1" key="1">
    <citation type="submission" date="2020-04" db="EMBL/GenBank/DDBJ databases">
        <authorList>
            <person name="Alioto T."/>
            <person name="Alioto T."/>
            <person name="Gomez Garrido J."/>
        </authorList>
    </citation>
    <scope>NUCLEOTIDE SEQUENCE</scope>
    <source>
        <strain evidence="1">A484AB</strain>
    </source>
</reference>
<dbReference type="GO" id="GO:0003676">
    <property type="term" value="F:nucleic acid binding"/>
    <property type="evidence" value="ECO:0007669"/>
    <property type="project" value="InterPro"/>
</dbReference>
<dbReference type="Pfam" id="PF00665">
    <property type="entry name" value="rve"/>
    <property type="match status" value="1"/>
</dbReference>
<dbReference type="PANTHER" id="PTHR37984:SF9">
    <property type="entry name" value="INTEGRASE CATALYTIC DOMAIN-CONTAINING PROTEIN"/>
    <property type="match status" value="1"/>
</dbReference>
<proteinExistence type="predicted"/>
<comment type="caution">
    <text evidence="1">The sequence shown here is derived from an EMBL/GenBank/DDBJ whole genome shotgun (WGS) entry which is preliminary data.</text>
</comment>
<dbReference type="Gene3D" id="3.30.420.10">
    <property type="entry name" value="Ribonuclease H-like superfamily/Ribonuclease H"/>
    <property type="match status" value="1"/>
</dbReference>
<protein>
    <submittedName>
        <fullName evidence="1">Transposon Ty3-G Gag-Pol poly</fullName>
    </submittedName>
</protein>
<dbReference type="FunFam" id="1.10.340.70:FF:000003">
    <property type="entry name" value="Protein CBG25708"/>
    <property type="match status" value="1"/>
</dbReference>
<dbReference type="GO" id="GO:0015074">
    <property type="term" value="P:DNA integration"/>
    <property type="evidence" value="ECO:0007669"/>
    <property type="project" value="InterPro"/>
</dbReference>
<dbReference type="EMBL" id="CACRXK020008363">
    <property type="protein sequence ID" value="CAB4014589.1"/>
    <property type="molecule type" value="Genomic_DNA"/>
</dbReference>
<dbReference type="Gene3D" id="1.10.340.70">
    <property type="match status" value="1"/>
</dbReference>
<evidence type="ECO:0000313" key="1">
    <source>
        <dbReference type="EMBL" id="CAB4014589.1"/>
    </source>
</evidence>
<name>A0A7D9EQC2_PARCT</name>
<dbReference type="OrthoDB" id="5981788at2759"/>
<dbReference type="SUPFAM" id="SSF53098">
    <property type="entry name" value="Ribonuclease H-like"/>
    <property type="match status" value="1"/>
</dbReference>
<evidence type="ECO:0000313" key="2">
    <source>
        <dbReference type="Proteomes" id="UP001152795"/>
    </source>
</evidence>
<dbReference type="PROSITE" id="PS50994">
    <property type="entry name" value="INTEGRASE"/>
    <property type="match status" value="1"/>
</dbReference>